<reference evidence="3 4" key="1">
    <citation type="submission" date="2007-03" db="EMBL/GenBank/DDBJ databases">
        <authorList>
            <person name="Fulton L."/>
            <person name="Clifton S."/>
            <person name="Fulton B."/>
            <person name="Xu J."/>
            <person name="Minx P."/>
            <person name="Pepin K.H."/>
            <person name="Johnson M."/>
            <person name="Thiruvilangam P."/>
            <person name="Bhonagiri V."/>
            <person name="Nash W.E."/>
            <person name="Mardis E.R."/>
            <person name="Wilson R.K."/>
        </authorList>
    </citation>
    <scope>NUCLEOTIDE SEQUENCE [LARGE SCALE GENOMIC DNA]</scope>
    <source>
        <strain evidence="3 4">ATCC 29174</strain>
    </source>
</reference>
<dbReference type="InterPro" id="IPR016195">
    <property type="entry name" value="Pol/histidinol_Pase-like"/>
</dbReference>
<sequence length="927" mass="105929">MEEGILDKVGLRWYKCDFHLHTMASKCYVDKQIDTLQEWINTAKQKGLECIAVTDHNDYRSIDEAMKIGKENNLIVFPGVELSCDSSKIHILVLFDIDCDGNTVQEFLSQLKIFRADLGDSSHTADGDIFHACEIAKSMNALVIPAHVDEYSGLSDISYDNISKLLDRKYIDGVQVVNDEIWENYGNEPLHIISEKLTEKYGKTITDEQAKAWISVYQQVKNSGFPLLSFSDNPYSEKSSKHGMWGIGASYTYLKMSQTPNLESVRQALISNDMRVEKNAESNHMIGESPDMIIREVVLSNSILNENAKIDVSFNSQLNTIIGGRGSGKSSIIRTIAGGMNSFSGENLNIISQEQMEFYKENGKTKSSNIKKGIFTKNSVVEILVERLGDLYKIEVSHIKNMQNQTRKLYKYINDNWQLVEDENFIDLFKAQIFTQKQIYELATDSNSLMAIIDGDISGMSNCVSEREAALNNLIGKALEISNCRRSIAKKSKLETELADIEDQISKFKQSGISDIIKEKQLYDDQQKVISSYVENKNNKIEEIETFIKQVNLTYDLIDDSEINEILDDDLKDFNSDIESIYKILHDIVKKSDKIVEKINATNWNHRKIENGENYLQAVKNLQDNGLDTGRLDELIDKRKDKKQELEIIRNKEQELEALEQEYNEKEKIYKEKNADIYNLRSQFIQEVIGNDKSVKFDLKKNRNRSSFINNIRSIIQKDIVSVEDDINKLADIFFKDKNGIKNYKELIVNIRTKQDQTSLSKYTRDAVCGLPEDSYARLLAYIPDDDLVVSYKPEKAKKFIHLSNASAGQKTTTILTFLLAYGKQPLLLDQPEDDLDNRLVYDLIVARLKVAKSKRQIIVVTHNANIPVNGDSEYIISMNSDTDIIQVNKTGTMDDTEIRQEICDVMEGTKDAFEMRAKKYHFNISE</sequence>
<dbReference type="Proteomes" id="UP000006002">
    <property type="component" value="Unassembled WGS sequence"/>
</dbReference>
<organism evidence="3 4">
    <name type="scientific">Blautia obeum ATCC 29174</name>
    <dbReference type="NCBI Taxonomy" id="411459"/>
    <lineage>
        <taxon>Bacteria</taxon>
        <taxon>Bacillati</taxon>
        <taxon>Bacillota</taxon>
        <taxon>Clostridia</taxon>
        <taxon>Lachnospirales</taxon>
        <taxon>Lachnospiraceae</taxon>
        <taxon>Blautia</taxon>
    </lineage>
</organism>
<dbReference type="Pfam" id="PF02811">
    <property type="entry name" value="PHP"/>
    <property type="match status" value="1"/>
</dbReference>
<dbReference type="eggNOG" id="COG1196">
    <property type="taxonomic scope" value="Bacteria"/>
</dbReference>
<gene>
    <name evidence="3" type="ORF">RUMOBE_01590</name>
</gene>
<dbReference type="NCBIfam" id="NF045780">
    <property type="entry name" value="TrlF_fam_ATP"/>
    <property type="match status" value="1"/>
</dbReference>
<dbReference type="InterPro" id="IPR052018">
    <property type="entry name" value="PHP_domain"/>
</dbReference>
<comment type="caution">
    <text evidence="3">The sequence shown here is derived from an EMBL/GenBank/DDBJ whole genome shotgun (WGS) entry which is preliminary data.</text>
</comment>
<dbReference type="InterPro" id="IPR054787">
    <property type="entry name" value="TrlF_ATPase"/>
</dbReference>
<dbReference type="GO" id="GO:0035312">
    <property type="term" value="F:5'-3' DNA exonuclease activity"/>
    <property type="evidence" value="ECO:0007669"/>
    <property type="project" value="TreeGrafter"/>
</dbReference>
<dbReference type="Gene3D" id="3.20.20.140">
    <property type="entry name" value="Metal-dependent hydrolases"/>
    <property type="match status" value="1"/>
</dbReference>
<accession>A5ZRG2</accession>
<evidence type="ECO:0000256" key="1">
    <source>
        <dbReference type="SAM" id="Coils"/>
    </source>
</evidence>
<dbReference type="EMBL" id="AAVO02000005">
    <property type="protein sequence ID" value="EDM87780.1"/>
    <property type="molecule type" value="Genomic_DNA"/>
</dbReference>
<feature type="coiled-coil region" evidence="1">
    <location>
        <begin position="484"/>
        <end position="511"/>
    </location>
</feature>
<dbReference type="HOGENOM" id="CLU_006611_1_0_9"/>
<evidence type="ECO:0000313" key="3">
    <source>
        <dbReference type="EMBL" id="EDM87780.1"/>
    </source>
</evidence>
<dbReference type="InterPro" id="IPR003141">
    <property type="entry name" value="Pol/His_phosphatase_N"/>
</dbReference>
<evidence type="ECO:0000313" key="4">
    <source>
        <dbReference type="Proteomes" id="UP000006002"/>
    </source>
</evidence>
<proteinExistence type="predicted"/>
<dbReference type="AlphaFoldDB" id="A5ZRG2"/>
<dbReference type="InterPro" id="IPR027417">
    <property type="entry name" value="P-loop_NTPase"/>
</dbReference>
<feature type="domain" description="Polymerase/histidinol phosphatase N-terminal" evidence="2">
    <location>
        <begin position="16"/>
        <end position="86"/>
    </location>
</feature>
<dbReference type="SMART" id="SM00481">
    <property type="entry name" value="POLIIIAc"/>
    <property type="match status" value="1"/>
</dbReference>
<dbReference type="InterPro" id="IPR004013">
    <property type="entry name" value="PHP_dom"/>
</dbReference>
<dbReference type="GO" id="GO:0004534">
    <property type="term" value="F:5'-3' RNA exonuclease activity"/>
    <property type="evidence" value="ECO:0007669"/>
    <property type="project" value="TreeGrafter"/>
</dbReference>
<dbReference type="SUPFAM" id="SSF89550">
    <property type="entry name" value="PHP domain-like"/>
    <property type="match status" value="1"/>
</dbReference>
<name>A5ZRG2_9FIRM</name>
<keyword evidence="1" id="KW-0175">Coiled coil</keyword>
<protein>
    <submittedName>
        <fullName evidence="3">RecF/RecN/SMC N-terminal domain protein</fullName>
    </submittedName>
</protein>
<dbReference type="Gene3D" id="3.40.50.300">
    <property type="entry name" value="P-loop containing nucleotide triphosphate hydrolases"/>
    <property type="match status" value="2"/>
</dbReference>
<dbReference type="PANTHER" id="PTHR42924:SF3">
    <property type="entry name" value="POLYMERASE_HISTIDINOL PHOSPHATASE N-TERMINAL DOMAIN-CONTAINING PROTEIN"/>
    <property type="match status" value="1"/>
</dbReference>
<dbReference type="PANTHER" id="PTHR42924">
    <property type="entry name" value="EXONUCLEASE"/>
    <property type="match status" value="1"/>
</dbReference>
<feature type="coiled-coil region" evidence="1">
    <location>
        <begin position="632"/>
        <end position="676"/>
    </location>
</feature>
<dbReference type="eggNOG" id="COG0613">
    <property type="taxonomic scope" value="Bacteria"/>
</dbReference>
<reference evidence="3 4" key="2">
    <citation type="submission" date="2007-04" db="EMBL/GenBank/DDBJ databases">
        <title>Draft genome sequence of Ruminococcus obeum (ATCC 29174).</title>
        <authorList>
            <person name="Sudarsanam P."/>
            <person name="Ley R."/>
            <person name="Guruge J."/>
            <person name="Turnbaugh P.J."/>
            <person name="Mahowald M."/>
            <person name="Liep D."/>
            <person name="Gordon J."/>
        </authorList>
    </citation>
    <scope>NUCLEOTIDE SEQUENCE [LARGE SCALE GENOMIC DNA]</scope>
    <source>
        <strain evidence="3 4">ATCC 29174</strain>
    </source>
</reference>
<dbReference type="SUPFAM" id="SSF52540">
    <property type="entry name" value="P-loop containing nucleoside triphosphate hydrolases"/>
    <property type="match status" value="1"/>
</dbReference>
<evidence type="ECO:0000259" key="2">
    <source>
        <dbReference type="SMART" id="SM00481"/>
    </source>
</evidence>
<dbReference type="InterPro" id="IPR003959">
    <property type="entry name" value="ATPase_AAA_core"/>
</dbReference>
<dbReference type="Pfam" id="PF13304">
    <property type="entry name" value="AAA_21"/>
    <property type="match status" value="1"/>
</dbReference>